<comment type="cofactor">
    <cofactor evidence="1">
        <name>Mg(2+)</name>
        <dbReference type="ChEBI" id="CHEBI:18420"/>
    </cofactor>
</comment>
<dbReference type="CDD" id="cd18809">
    <property type="entry name" value="SF1_C_RecD"/>
    <property type="match status" value="1"/>
</dbReference>
<evidence type="ECO:0000259" key="2">
    <source>
        <dbReference type="Pfam" id="PF05970"/>
    </source>
</evidence>
<keyword evidence="1" id="KW-0347">Helicase</keyword>
<dbReference type="SUPFAM" id="SSF52540">
    <property type="entry name" value="P-loop containing nucleoside triphosphate hydrolases"/>
    <property type="match status" value="1"/>
</dbReference>
<sequence length="271" mass="30369">MCGKYNFQAVDHTLRDIMGAVDERLQDVPFGSKVVVFGGDFRQILPVFKKGTRSEVVGQSIRQATFWDQIQVLHLTQNMRIRNLGPEATSFAQKLLSIGNSDHLYSETVEIPEEWRMDSNDVTALIDMVDDPKGASATYPAEFLHSIATSGVPRHELQLKIGMPIILLRNLDPDRGLYNEGEYPFILCRRQFPVRAAFAMTINKAQGQTLSTVGKYLDEPVFAHGQLYVALSRATDSANIKVALNLSNQRDNTIPKINNVVYREALLPSMT</sequence>
<dbReference type="AlphaFoldDB" id="A0A8H7RSU4"/>
<dbReference type="GO" id="GO:0006281">
    <property type="term" value="P:DNA repair"/>
    <property type="evidence" value="ECO:0007669"/>
    <property type="project" value="UniProtKB-KW"/>
</dbReference>
<keyword evidence="1" id="KW-0234">DNA repair</keyword>
<dbReference type="EC" id="5.6.2.3" evidence="1"/>
<evidence type="ECO:0000313" key="5">
    <source>
        <dbReference type="Proteomes" id="UP000646827"/>
    </source>
</evidence>
<dbReference type="Pfam" id="PF21530">
    <property type="entry name" value="Pif1_2B_dom"/>
    <property type="match status" value="1"/>
</dbReference>
<proteinExistence type="inferred from homology"/>
<keyword evidence="1" id="KW-0378">Hydrolase</keyword>
<feature type="domain" description="DNA helicase Pif1-like 2B" evidence="3">
    <location>
        <begin position="142"/>
        <end position="179"/>
    </location>
</feature>
<dbReference type="EMBL" id="JAEPRB010000499">
    <property type="protein sequence ID" value="KAG2215607.1"/>
    <property type="molecule type" value="Genomic_DNA"/>
</dbReference>
<reference evidence="4 5" key="1">
    <citation type="submission" date="2020-12" db="EMBL/GenBank/DDBJ databases">
        <title>Metabolic potential, ecology and presence of endohyphal bacteria is reflected in genomic diversity of Mucoromycotina.</title>
        <authorList>
            <person name="Muszewska A."/>
            <person name="Okrasinska A."/>
            <person name="Steczkiewicz K."/>
            <person name="Drgas O."/>
            <person name="Orlowska M."/>
            <person name="Perlinska-Lenart U."/>
            <person name="Aleksandrzak-Piekarczyk T."/>
            <person name="Szatraj K."/>
            <person name="Zielenkiewicz U."/>
            <person name="Pilsyk S."/>
            <person name="Malc E."/>
            <person name="Mieczkowski P."/>
            <person name="Kruszewska J.S."/>
            <person name="Biernat P."/>
            <person name="Pawlowska J."/>
        </authorList>
    </citation>
    <scope>NUCLEOTIDE SEQUENCE [LARGE SCALE GENOMIC DNA]</scope>
    <source>
        <strain evidence="4 5">CBS 142.35</strain>
    </source>
</reference>
<dbReference type="GO" id="GO:0000723">
    <property type="term" value="P:telomere maintenance"/>
    <property type="evidence" value="ECO:0007669"/>
    <property type="project" value="InterPro"/>
</dbReference>
<dbReference type="InterPro" id="IPR049163">
    <property type="entry name" value="Pif1-like_2B_dom"/>
</dbReference>
<evidence type="ECO:0000259" key="3">
    <source>
        <dbReference type="Pfam" id="PF21530"/>
    </source>
</evidence>
<dbReference type="Proteomes" id="UP000646827">
    <property type="component" value="Unassembled WGS sequence"/>
</dbReference>
<gene>
    <name evidence="4" type="ORF">INT45_013093</name>
</gene>
<dbReference type="GO" id="GO:0005524">
    <property type="term" value="F:ATP binding"/>
    <property type="evidence" value="ECO:0007669"/>
    <property type="project" value="UniProtKB-KW"/>
</dbReference>
<keyword evidence="1" id="KW-0067">ATP-binding</keyword>
<feature type="domain" description="DNA helicase Pif1-like DEAD-box helicase" evidence="2">
    <location>
        <begin position="1"/>
        <end position="101"/>
    </location>
</feature>
<dbReference type="OrthoDB" id="3691720at2759"/>
<protein>
    <recommendedName>
        <fullName evidence="1">ATP-dependent DNA helicase</fullName>
        <ecNumber evidence="1">5.6.2.3</ecNumber>
    </recommendedName>
</protein>
<comment type="caution">
    <text evidence="4">The sequence shown here is derived from an EMBL/GenBank/DDBJ whole genome shotgun (WGS) entry which is preliminary data.</text>
</comment>
<dbReference type="PANTHER" id="PTHR10492:SF57">
    <property type="entry name" value="ATP-DEPENDENT DNA HELICASE"/>
    <property type="match status" value="1"/>
</dbReference>
<keyword evidence="5" id="KW-1185">Reference proteome</keyword>
<name>A0A8H7RSU4_9FUNG</name>
<dbReference type="PANTHER" id="PTHR10492">
    <property type="match status" value="1"/>
</dbReference>
<organism evidence="4 5">
    <name type="scientific">Circinella minor</name>
    <dbReference type="NCBI Taxonomy" id="1195481"/>
    <lineage>
        <taxon>Eukaryota</taxon>
        <taxon>Fungi</taxon>
        <taxon>Fungi incertae sedis</taxon>
        <taxon>Mucoromycota</taxon>
        <taxon>Mucoromycotina</taxon>
        <taxon>Mucoromycetes</taxon>
        <taxon>Mucorales</taxon>
        <taxon>Lichtheimiaceae</taxon>
        <taxon>Circinella</taxon>
    </lineage>
</organism>
<dbReference type="GO" id="GO:0016787">
    <property type="term" value="F:hydrolase activity"/>
    <property type="evidence" value="ECO:0007669"/>
    <property type="project" value="UniProtKB-KW"/>
</dbReference>
<evidence type="ECO:0000256" key="1">
    <source>
        <dbReference type="RuleBase" id="RU363044"/>
    </source>
</evidence>
<dbReference type="InterPro" id="IPR010285">
    <property type="entry name" value="DNA_helicase_pif1-like_DEAD"/>
</dbReference>
<keyword evidence="1" id="KW-0233">DNA recombination</keyword>
<accession>A0A8H7RSU4</accession>
<comment type="catalytic activity">
    <reaction evidence="1">
        <text>ATP + H2O = ADP + phosphate + H(+)</text>
        <dbReference type="Rhea" id="RHEA:13065"/>
        <dbReference type="ChEBI" id="CHEBI:15377"/>
        <dbReference type="ChEBI" id="CHEBI:15378"/>
        <dbReference type="ChEBI" id="CHEBI:30616"/>
        <dbReference type="ChEBI" id="CHEBI:43474"/>
        <dbReference type="ChEBI" id="CHEBI:456216"/>
        <dbReference type="EC" id="5.6.2.3"/>
    </reaction>
</comment>
<dbReference type="Pfam" id="PF05970">
    <property type="entry name" value="PIF1"/>
    <property type="match status" value="1"/>
</dbReference>
<keyword evidence="1" id="KW-0547">Nucleotide-binding</keyword>
<dbReference type="GO" id="GO:0043139">
    <property type="term" value="F:5'-3' DNA helicase activity"/>
    <property type="evidence" value="ECO:0007669"/>
    <property type="project" value="UniProtKB-EC"/>
</dbReference>
<keyword evidence="1" id="KW-0227">DNA damage</keyword>
<dbReference type="InterPro" id="IPR027417">
    <property type="entry name" value="P-loop_NTPase"/>
</dbReference>
<comment type="similarity">
    <text evidence="1">Belongs to the helicase family.</text>
</comment>
<evidence type="ECO:0000313" key="4">
    <source>
        <dbReference type="EMBL" id="KAG2215607.1"/>
    </source>
</evidence>
<dbReference type="GO" id="GO:0006310">
    <property type="term" value="P:DNA recombination"/>
    <property type="evidence" value="ECO:0007669"/>
    <property type="project" value="UniProtKB-KW"/>
</dbReference>